<dbReference type="AlphaFoldDB" id="A0A1B8GP91"/>
<sequence length="469" mass="53016">MNVTTSTSNSTNATSERLGWTETPNTRGSIDILYTCLSTIFLCSWTVLHLNIPSCSDTSKKIFLRKLKWMGIAIIVPEFVTALAFNQWKQAWTIKRRLKTVSWTQAWFCVSGGLRYSEIAPADPNVPGSVEGKYRPRVILFCDDKGRRIIPPEAIPSIGLPSDDMIKAENKTDSLSQLIVVLQVSWFTVQCISRAAENLPISQLEIGTVAYVGCTMLTTAFWWYKPLDIRLWKSYSDSEVAILDEVGSGLDSPKAQICLGYYRLPNFVLPSEVRAKYQTNRTGSQNGGYEWVEYDGEDLFGFDGNAIRESVIGSILASLLGSIHIAAWNLQFSTKFEKYAWRIGALIVTILPIFALGLGYLIVVVDLMRPIRWLGKVSDNATVSPPWNQRTESMKLRLYHRFHLEKLVAAWGTPKDRLGPFFRNCFFALFGLLYCPARWLLIQLMFNAFKSMPAGVYLTVQWAENILHI</sequence>
<reference evidence="4" key="2">
    <citation type="journal article" date="2018" name="Nat. Commun.">
        <title>Extreme sensitivity to ultraviolet light in the fungal pathogen causing white-nose syndrome of bats.</title>
        <authorList>
            <person name="Palmer J.M."/>
            <person name="Drees K.P."/>
            <person name="Foster J.T."/>
            <person name="Lindner D.L."/>
        </authorList>
    </citation>
    <scope>NUCLEOTIDE SEQUENCE [LARGE SCALE GENOMIC DNA]</scope>
    <source>
        <strain evidence="4">UAMH 10579</strain>
    </source>
</reference>
<evidence type="ECO:0000256" key="2">
    <source>
        <dbReference type="SAM" id="Phobius"/>
    </source>
</evidence>
<keyword evidence="4" id="KW-1185">Reference proteome</keyword>
<keyword evidence="2" id="KW-0812">Transmembrane</keyword>
<feature type="transmembrane region" description="Helical" evidence="2">
    <location>
        <begin position="311"/>
        <end position="331"/>
    </location>
</feature>
<dbReference type="Proteomes" id="UP000091956">
    <property type="component" value="Unassembled WGS sequence"/>
</dbReference>
<evidence type="ECO:0000256" key="1">
    <source>
        <dbReference type="SAM" id="MobiDB-lite"/>
    </source>
</evidence>
<organism evidence="3 4">
    <name type="scientific">Pseudogymnoascus verrucosus</name>
    <dbReference type="NCBI Taxonomy" id="342668"/>
    <lineage>
        <taxon>Eukaryota</taxon>
        <taxon>Fungi</taxon>
        <taxon>Dikarya</taxon>
        <taxon>Ascomycota</taxon>
        <taxon>Pezizomycotina</taxon>
        <taxon>Leotiomycetes</taxon>
        <taxon>Thelebolales</taxon>
        <taxon>Thelebolaceae</taxon>
        <taxon>Pseudogymnoascus</taxon>
    </lineage>
</organism>
<protein>
    <submittedName>
        <fullName evidence="3">Uncharacterized protein</fullName>
    </submittedName>
</protein>
<dbReference type="PANTHER" id="PTHR35043:SF7">
    <property type="entry name" value="TRANSCRIPTION FACTOR DOMAIN-CONTAINING PROTEIN"/>
    <property type="match status" value="1"/>
</dbReference>
<name>A0A1B8GP91_9PEZI</name>
<dbReference type="PANTHER" id="PTHR35043">
    <property type="entry name" value="TRANSCRIPTION FACTOR DOMAIN-CONTAINING PROTEIN"/>
    <property type="match status" value="1"/>
</dbReference>
<proteinExistence type="predicted"/>
<reference evidence="3 4" key="1">
    <citation type="submission" date="2016-03" db="EMBL/GenBank/DDBJ databases">
        <title>Comparative genomics of Pseudogymnoascus destructans, the fungus causing white-nose syndrome of bats.</title>
        <authorList>
            <person name="Palmer J.M."/>
            <person name="Drees K.P."/>
            <person name="Foster J.T."/>
            <person name="Lindner D.L."/>
        </authorList>
    </citation>
    <scope>NUCLEOTIDE SEQUENCE [LARGE SCALE GENOMIC DNA]</scope>
    <source>
        <strain evidence="3 4">UAMH 10579</strain>
    </source>
</reference>
<dbReference type="RefSeq" id="XP_059319778.1">
    <property type="nucleotide sequence ID" value="XM_059463621.1"/>
</dbReference>
<keyword evidence="2" id="KW-0472">Membrane</keyword>
<dbReference type="STRING" id="342668.A0A1B8GP91"/>
<feature type="transmembrane region" description="Helical" evidence="2">
    <location>
        <begin position="69"/>
        <end position="88"/>
    </location>
</feature>
<gene>
    <name evidence="3" type="ORF">VE01_04466</name>
</gene>
<evidence type="ECO:0000313" key="3">
    <source>
        <dbReference type="EMBL" id="OBT97647.2"/>
    </source>
</evidence>
<feature type="transmembrane region" description="Helical" evidence="2">
    <location>
        <begin position="343"/>
        <end position="365"/>
    </location>
</feature>
<dbReference type="GeneID" id="28837852"/>
<feature type="compositionally biased region" description="Low complexity" evidence="1">
    <location>
        <begin position="1"/>
        <end position="15"/>
    </location>
</feature>
<dbReference type="EMBL" id="KV460221">
    <property type="protein sequence ID" value="OBT97647.2"/>
    <property type="molecule type" value="Genomic_DNA"/>
</dbReference>
<evidence type="ECO:0000313" key="4">
    <source>
        <dbReference type="Proteomes" id="UP000091956"/>
    </source>
</evidence>
<feature type="transmembrane region" description="Helical" evidence="2">
    <location>
        <begin position="32"/>
        <end position="48"/>
    </location>
</feature>
<feature type="transmembrane region" description="Helical" evidence="2">
    <location>
        <begin position="421"/>
        <end position="441"/>
    </location>
</feature>
<accession>A0A1B8GP91</accession>
<feature type="region of interest" description="Disordered" evidence="1">
    <location>
        <begin position="1"/>
        <end position="20"/>
    </location>
</feature>
<keyword evidence="2" id="KW-1133">Transmembrane helix</keyword>